<organism evidence="10">
    <name type="scientific">Solanum lycopersicum</name>
    <name type="common">Tomato</name>
    <name type="synonym">Lycopersicon esculentum</name>
    <dbReference type="NCBI Taxonomy" id="4081"/>
    <lineage>
        <taxon>Eukaryota</taxon>
        <taxon>Viridiplantae</taxon>
        <taxon>Streptophyta</taxon>
        <taxon>Embryophyta</taxon>
        <taxon>Tracheophyta</taxon>
        <taxon>Spermatophyta</taxon>
        <taxon>Magnoliopsida</taxon>
        <taxon>eudicotyledons</taxon>
        <taxon>Gunneridae</taxon>
        <taxon>Pentapetalae</taxon>
        <taxon>asterids</taxon>
        <taxon>lamiids</taxon>
        <taxon>Solanales</taxon>
        <taxon>Solanaceae</taxon>
        <taxon>Solanoideae</taxon>
        <taxon>Solaneae</taxon>
        <taxon>Solanum</taxon>
        <taxon>Solanum subgen. Lycopersicon</taxon>
    </lineage>
</organism>
<dbReference type="Gramene" id="Solyc12g019144.1.1">
    <property type="protein sequence ID" value="Solyc12g019144.1.1"/>
    <property type="gene ID" value="Solyc12g019144.1"/>
</dbReference>
<keyword evidence="7" id="KW-0862">Zinc</keyword>
<keyword evidence="4" id="KW-0479">Metal-binding</keyword>
<dbReference type="GO" id="GO:0061630">
    <property type="term" value="F:ubiquitin protein ligase activity"/>
    <property type="evidence" value="ECO:0000318"/>
    <property type="project" value="GO_Central"/>
</dbReference>
<dbReference type="InParanoid" id="A0A3Q7JU59"/>
<dbReference type="SMART" id="SM00184">
    <property type="entry name" value="RING"/>
    <property type="match status" value="1"/>
</dbReference>
<keyword evidence="3" id="KW-0808">Transferase</keyword>
<comment type="catalytic activity">
    <reaction evidence="1">
        <text>S-ubiquitinyl-[E2 ubiquitin-conjugating enzyme]-L-cysteine + [acceptor protein]-L-lysine = [E2 ubiquitin-conjugating enzyme]-L-cysteine + N(6)-ubiquitinyl-[acceptor protein]-L-lysine.</text>
        <dbReference type="EC" id="2.3.2.27"/>
    </reaction>
</comment>
<keyword evidence="6" id="KW-0833">Ubl conjugation pathway</keyword>
<dbReference type="PANTHER" id="PTHR22937">
    <property type="entry name" value="E3 UBIQUITIN-PROTEIN LIGASE RNF165"/>
    <property type="match status" value="1"/>
</dbReference>
<keyword evidence="11" id="KW-1185">Reference proteome</keyword>
<evidence type="ECO:0000313" key="11">
    <source>
        <dbReference type="Proteomes" id="UP000004994"/>
    </source>
</evidence>
<dbReference type="PROSITE" id="PS50089">
    <property type="entry name" value="ZF_RING_2"/>
    <property type="match status" value="1"/>
</dbReference>
<dbReference type="EnsemblPlants" id="Solyc12g019144.1.1">
    <property type="protein sequence ID" value="Solyc12g019144.1.1"/>
    <property type="gene ID" value="Solyc12g019144.1"/>
</dbReference>
<accession>A0A3Q7JU59</accession>
<dbReference type="AlphaFoldDB" id="A0A3Q7JU59"/>
<dbReference type="GO" id="GO:0008270">
    <property type="term" value="F:zinc ion binding"/>
    <property type="evidence" value="ECO:0007669"/>
    <property type="project" value="UniProtKB-KW"/>
</dbReference>
<protein>
    <recommendedName>
        <fullName evidence="2">RING-type E3 ubiquitin transferase</fullName>
        <ecNumber evidence="2">2.3.2.27</ecNumber>
    </recommendedName>
</protein>
<evidence type="ECO:0000313" key="10">
    <source>
        <dbReference type="EnsemblPlants" id="Solyc12g019144.1.1"/>
    </source>
</evidence>
<evidence type="ECO:0000256" key="2">
    <source>
        <dbReference type="ARBA" id="ARBA00012483"/>
    </source>
</evidence>
<evidence type="ECO:0000256" key="3">
    <source>
        <dbReference type="ARBA" id="ARBA00022679"/>
    </source>
</evidence>
<evidence type="ECO:0000256" key="6">
    <source>
        <dbReference type="ARBA" id="ARBA00022786"/>
    </source>
</evidence>
<dbReference type="STRING" id="4081.A0A3Q7JU59"/>
<dbReference type="Proteomes" id="UP000004994">
    <property type="component" value="Chromosome 12"/>
</dbReference>
<evidence type="ECO:0000256" key="7">
    <source>
        <dbReference type="ARBA" id="ARBA00022833"/>
    </source>
</evidence>
<evidence type="ECO:0000256" key="1">
    <source>
        <dbReference type="ARBA" id="ARBA00000900"/>
    </source>
</evidence>
<evidence type="ECO:0000256" key="4">
    <source>
        <dbReference type="ARBA" id="ARBA00022723"/>
    </source>
</evidence>
<proteinExistence type="predicted"/>
<dbReference type="SMR" id="A0A3Q7JU59"/>
<dbReference type="PANTHER" id="PTHR22937:SF113">
    <property type="entry name" value="RING-TYPE E3 UBIQUITIN TRANSFERASE"/>
    <property type="match status" value="1"/>
</dbReference>
<sequence length="202" mass="23036">MTSPSHSSRIFYTRPEFHLIGMVPNILGSYHSSNENLIVVLGNGTNIYYVSIVPRNPFSFWIPQGFLTNTMIPNFSLSLPRILWNYTPRLVEVNHALDRMTLPLRLTNFPMDLLALPDQTENINMGLSREVILARMNHIMYQSTKRSISDDNDTCSICLDDYSDGQSIGIVDCHHTFHSDCISQWLMQKNSCPLCKRIALAV</sequence>
<evidence type="ECO:0000256" key="5">
    <source>
        <dbReference type="ARBA" id="ARBA00022771"/>
    </source>
</evidence>
<dbReference type="CDD" id="cd16469">
    <property type="entry name" value="RING-H2_RNF24-like"/>
    <property type="match status" value="1"/>
</dbReference>
<dbReference type="InterPro" id="IPR013083">
    <property type="entry name" value="Znf_RING/FYVE/PHD"/>
</dbReference>
<keyword evidence="5 8" id="KW-0863">Zinc-finger</keyword>
<dbReference type="EC" id="2.3.2.27" evidence="2"/>
<dbReference type="Gene3D" id="3.30.40.10">
    <property type="entry name" value="Zinc/RING finger domain, C3HC4 (zinc finger)"/>
    <property type="match status" value="1"/>
</dbReference>
<evidence type="ECO:0000256" key="8">
    <source>
        <dbReference type="PROSITE-ProRule" id="PRU00175"/>
    </source>
</evidence>
<dbReference type="InterPro" id="IPR045191">
    <property type="entry name" value="MBR1/2-like"/>
</dbReference>
<reference evidence="10" key="1">
    <citation type="journal article" date="2012" name="Nature">
        <title>The tomato genome sequence provides insights into fleshy fruit evolution.</title>
        <authorList>
            <consortium name="Tomato Genome Consortium"/>
        </authorList>
    </citation>
    <scope>NUCLEOTIDE SEQUENCE [LARGE SCALE GENOMIC DNA]</scope>
    <source>
        <strain evidence="10">cv. Heinz 1706</strain>
    </source>
</reference>
<name>A0A3Q7JU59_SOLLC</name>
<dbReference type="Pfam" id="PF13639">
    <property type="entry name" value="zf-RING_2"/>
    <property type="match status" value="1"/>
</dbReference>
<evidence type="ECO:0000259" key="9">
    <source>
        <dbReference type="PROSITE" id="PS50089"/>
    </source>
</evidence>
<feature type="domain" description="RING-type" evidence="9">
    <location>
        <begin position="155"/>
        <end position="196"/>
    </location>
</feature>
<reference evidence="10" key="2">
    <citation type="submission" date="2019-01" db="UniProtKB">
        <authorList>
            <consortium name="EnsemblPlants"/>
        </authorList>
    </citation>
    <scope>IDENTIFICATION</scope>
    <source>
        <strain evidence="10">cv. Heinz 1706</strain>
    </source>
</reference>
<dbReference type="InterPro" id="IPR001841">
    <property type="entry name" value="Znf_RING"/>
</dbReference>
<dbReference type="SUPFAM" id="SSF57850">
    <property type="entry name" value="RING/U-box"/>
    <property type="match status" value="1"/>
</dbReference>